<dbReference type="GO" id="GO:0012505">
    <property type="term" value="C:endomembrane system"/>
    <property type="evidence" value="ECO:0007669"/>
    <property type="project" value="UniProtKB-SubCell"/>
</dbReference>
<keyword evidence="7 8" id="KW-0472">Membrane</keyword>
<dbReference type="Pfam" id="PF03824">
    <property type="entry name" value="NicO"/>
    <property type="match status" value="1"/>
</dbReference>
<dbReference type="AlphaFoldDB" id="A0A163JYC9"/>
<evidence type="ECO:0000256" key="2">
    <source>
        <dbReference type="ARBA" id="ARBA00010892"/>
    </source>
</evidence>
<evidence type="ECO:0000256" key="6">
    <source>
        <dbReference type="ARBA" id="ARBA00022989"/>
    </source>
</evidence>
<organism evidence="9">
    <name type="scientific">Absidia glauca</name>
    <name type="common">Pin mould</name>
    <dbReference type="NCBI Taxonomy" id="4829"/>
    <lineage>
        <taxon>Eukaryota</taxon>
        <taxon>Fungi</taxon>
        <taxon>Fungi incertae sedis</taxon>
        <taxon>Mucoromycota</taxon>
        <taxon>Mucoromycotina</taxon>
        <taxon>Mucoromycetes</taxon>
        <taxon>Mucorales</taxon>
        <taxon>Cunninghamellaceae</taxon>
        <taxon>Absidia</taxon>
    </lineage>
</organism>
<feature type="transmembrane region" description="Helical" evidence="8">
    <location>
        <begin position="289"/>
        <end position="315"/>
    </location>
</feature>
<evidence type="ECO:0000256" key="5">
    <source>
        <dbReference type="ARBA" id="ARBA00022692"/>
    </source>
</evidence>
<dbReference type="PANTHER" id="PTHR31611">
    <property type="entry name" value="HIGH-AFFINITY NICKEL TRANSPORT PROTEIN NIC1"/>
    <property type="match status" value="1"/>
</dbReference>
<feature type="transmembrane region" description="Helical" evidence="8">
    <location>
        <begin position="217"/>
        <end position="241"/>
    </location>
</feature>
<feature type="transmembrane region" description="Helical" evidence="8">
    <location>
        <begin position="247"/>
        <end position="269"/>
    </location>
</feature>
<keyword evidence="5 8" id="KW-0812">Transmembrane</keyword>
<dbReference type="EMBL" id="LT554468">
    <property type="protein sequence ID" value="SAM05426.1"/>
    <property type="molecule type" value="Genomic_DNA"/>
</dbReference>
<keyword evidence="10" id="KW-1185">Reference proteome</keyword>
<comment type="similarity">
    <text evidence="2 8">Belongs to the NiCoT transporter (TC 2.A.52) family.</text>
</comment>
<name>A0A163JYC9_ABSGL</name>
<dbReference type="STRING" id="4829.A0A163JYC9"/>
<sequence>MSSSQRGCLQQWVSGRLSEHSFIYKIFFGPDPNKVRPKVLLMITFLCIINIVIWVVAVLVYKPYPSMIGTGALAYTLGLRHAVDADHISAIDNVTRKLLNDNKHPVSVGLFFSLGHSTIVFVVAVVVAATANAVANGVDHFAEIGGIIGTSISIAFLVLIAALNIIVLAGVLRTLRMVKREGIYTEMDIEEHLNNSGLLGRFFRPVFRFVDASWKMYPLGLLFGLGFDTSTEIILLGITAIQGAKGMSMWLIILLPLLFASGMSLIDSLDGMLMLFTYTWAYVNPIRKLYYNLTITMISVVVAALVAVIEFFSLIGQQLGLDNGWWRFWYSLGNSFEWIGIVIVGAFIVTWLVSAVLYRWLGYRDLEQRFDSEGSNVPPTRTDQIAKTCSIVSDSEKQDNGLIEYLEIEVATEDLAVDKTCISSLV</sequence>
<evidence type="ECO:0000256" key="8">
    <source>
        <dbReference type="RuleBase" id="RU362101"/>
    </source>
</evidence>
<dbReference type="InParanoid" id="A0A163JYC9"/>
<keyword evidence="4" id="KW-0533">Nickel</keyword>
<feature type="transmembrane region" description="Helical" evidence="8">
    <location>
        <begin position="106"/>
        <end position="135"/>
    </location>
</feature>
<evidence type="ECO:0000313" key="10">
    <source>
        <dbReference type="Proteomes" id="UP000078561"/>
    </source>
</evidence>
<feature type="transmembrane region" description="Helical" evidence="8">
    <location>
        <begin position="147"/>
        <end position="172"/>
    </location>
</feature>
<dbReference type="Proteomes" id="UP000078561">
    <property type="component" value="Unassembled WGS sequence"/>
</dbReference>
<dbReference type="GO" id="GO:0015099">
    <property type="term" value="F:nickel cation transmembrane transporter activity"/>
    <property type="evidence" value="ECO:0007669"/>
    <property type="project" value="UniProtKB-UniRule"/>
</dbReference>
<dbReference type="InterPro" id="IPR011541">
    <property type="entry name" value="Ni/Co_transpt_high_affinity"/>
</dbReference>
<dbReference type="NCBIfam" id="TIGR00802">
    <property type="entry name" value="nico"/>
    <property type="match status" value="1"/>
</dbReference>
<gene>
    <name evidence="9" type="primary">ABSGL_11301.1 scaffold 12295</name>
</gene>
<dbReference type="GO" id="GO:0005886">
    <property type="term" value="C:plasma membrane"/>
    <property type="evidence" value="ECO:0007669"/>
    <property type="project" value="UniProtKB-SubCell"/>
</dbReference>
<accession>A0A163JYC9</accession>
<dbReference type="InterPro" id="IPR004688">
    <property type="entry name" value="Ni/Co_transpt"/>
</dbReference>
<keyword evidence="3 8" id="KW-0813">Transport</keyword>
<reference evidence="9" key="1">
    <citation type="submission" date="2016-04" db="EMBL/GenBank/DDBJ databases">
        <authorList>
            <person name="Evans L.H."/>
            <person name="Alamgir A."/>
            <person name="Owens N."/>
            <person name="Weber N.D."/>
            <person name="Virtaneva K."/>
            <person name="Barbian K."/>
            <person name="Babar A."/>
            <person name="Rosenke K."/>
        </authorList>
    </citation>
    <scope>NUCLEOTIDE SEQUENCE [LARGE SCALE GENOMIC DNA]</scope>
    <source>
        <strain evidence="9">CBS 101.48</strain>
    </source>
</reference>
<feature type="transmembrane region" description="Helical" evidence="8">
    <location>
        <begin position="39"/>
        <end position="61"/>
    </location>
</feature>
<evidence type="ECO:0000256" key="7">
    <source>
        <dbReference type="ARBA" id="ARBA00023136"/>
    </source>
</evidence>
<evidence type="ECO:0000256" key="4">
    <source>
        <dbReference type="ARBA" id="ARBA00022596"/>
    </source>
</evidence>
<evidence type="ECO:0000256" key="1">
    <source>
        <dbReference type="ARBA" id="ARBA00004127"/>
    </source>
</evidence>
<evidence type="ECO:0000313" key="9">
    <source>
        <dbReference type="EMBL" id="SAM05426.1"/>
    </source>
</evidence>
<proteinExistence type="inferred from homology"/>
<evidence type="ECO:0000256" key="3">
    <source>
        <dbReference type="ARBA" id="ARBA00022448"/>
    </source>
</evidence>
<keyword evidence="6 8" id="KW-1133">Transmembrane helix</keyword>
<dbReference type="OrthoDB" id="5197598at2759"/>
<protein>
    <recommendedName>
        <fullName evidence="8">Nickel/cobalt efflux system</fullName>
    </recommendedName>
</protein>
<comment type="subcellular location">
    <subcellularLocation>
        <location evidence="8">Cell membrane</location>
        <topology evidence="8">Multi-pass membrane protein</topology>
    </subcellularLocation>
    <subcellularLocation>
        <location evidence="1">Endomembrane system</location>
        <topology evidence="1">Multi-pass membrane protein</topology>
    </subcellularLocation>
</comment>
<dbReference type="PANTHER" id="PTHR31611:SF0">
    <property type="entry name" value="HIGH-AFFINITY NICKEL TRANSPORT PROTEIN NIC1"/>
    <property type="match status" value="1"/>
</dbReference>
<feature type="transmembrane region" description="Helical" evidence="8">
    <location>
        <begin position="335"/>
        <end position="361"/>
    </location>
</feature>